<protein>
    <submittedName>
        <fullName evidence="3">ATP-grasp fold domain protein, DUF201-type</fullName>
    </submittedName>
</protein>
<dbReference type="EMBL" id="CP002691">
    <property type="protein sequence ID" value="AEE48779.1"/>
    <property type="molecule type" value="Genomic_DNA"/>
</dbReference>
<evidence type="ECO:0000313" key="3">
    <source>
        <dbReference type="EMBL" id="AEE48779.1"/>
    </source>
</evidence>
<dbReference type="InterPro" id="IPR056855">
    <property type="entry name" value="ATP-grasp_IQCH"/>
</dbReference>
<reference evidence="3 4" key="1">
    <citation type="journal article" date="2011" name="Stand. Genomic Sci.">
        <title>Complete genome sequence of Haliscomenobacter hydrossis type strain (O).</title>
        <authorList>
            <consortium name="US DOE Joint Genome Institute (JGI-PGF)"/>
            <person name="Daligault H."/>
            <person name="Lapidus A."/>
            <person name="Zeytun A."/>
            <person name="Nolan M."/>
            <person name="Lucas S."/>
            <person name="Del Rio T.G."/>
            <person name="Tice H."/>
            <person name="Cheng J.F."/>
            <person name="Tapia R."/>
            <person name="Han C."/>
            <person name="Goodwin L."/>
            <person name="Pitluck S."/>
            <person name="Liolios K."/>
            <person name="Pagani I."/>
            <person name="Ivanova N."/>
            <person name="Huntemann M."/>
            <person name="Mavromatis K."/>
            <person name="Mikhailova N."/>
            <person name="Pati A."/>
            <person name="Chen A."/>
            <person name="Palaniappan K."/>
            <person name="Land M."/>
            <person name="Hauser L."/>
            <person name="Brambilla E.M."/>
            <person name="Rohde M."/>
            <person name="Verbarg S."/>
            <person name="Goker M."/>
            <person name="Bristow J."/>
            <person name="Eisen J.A."/>
            <person name="Markowitz V."/>
            <person name="Hugenholtz P."/>
            <person name="Kyrpides N.C."/>
            <person name="Klenk H.P."/>
            <person name="Woyke T."/>
        </authorList>
    </citation>
    <scope>NUCLEOTIDE SEQUENCE [LARGE SCALE GENOMIC DNA]</scope>
    <source>
        <strain evidence="4">ATCC 27775 / DSM 1100 / LMG 10767 / O</strain>
    </source>
</reference>
<keyword evidence="4" id="KW-1185">Reference proteome</keyword>
<proteinExistence type="predicted"/>
<evidence type="ECO:0000259" key="1">
    <source>
        <dbReference type="Pfam" id="PF18105"/>
    </source>
</evidence>
<dbReference type="STRING" id="760192.Halhy_0875"/>
<name>F4L558_HALH1</name>
<dbReference type="PANTHER" id="PTHR14465">
    <property type="entry name" value="IQ DOMAIN-CONTAINING PROTEIN H"/>
    <property type="match status" value="1"/>
</dbReference>
<dbReference type="RefSeq" id="WP_013763339.1">
    <property type="nucleotide sequence ID" value="NC_015510.1"/>
</dbReference>
<dbReference type="InterPro" id="IPR038752">
    <property type="entry name" value="IQCH"/>
</dbReference>
<dbReference type="Pfam" id="PF24923">
    <property type="entry name" value="ATP-grasp_IQCH"/>
    <property type="match status" value="2"/>
</dbReference>
<dbReference type="eggNOG" id="COG0151">
    <property type="taxonomic scope" value="Bacteria"/>
</dbReference>
<organism evidence="3 4">
    <name type="scientific">Haliscomenobacter hydrossis (strain ATCC 27775 / DSM 1100 / LMG 10767 / O)</name>
    <dbReference type="NCBI Taxonomy" id="760192"/>
    <lineage>
        <taxon>Bacteria</taxon>
        <taxon>Pseudomonadati</taxon>
        <taxon>Bacteroidota</taxon>
        <taxon>Saprospiria</taxon>
        <taxon>Saprospirales</taxon>
        <taxon>Haliscomenobacteraceae</taxon>
        <taxon>Haliscomenobacter</taxon>
    </lineage>
</organism>
<dbReference type="PANTHER" id="PTHR14465:SF0">
    <property type="entry name" value="IQ DOMAIN-CONTAINING PROTEIN H"/>
    <property type="match status" value="1"/>
</dbReference>
<feature type="domain" description="IQCH-like ATP-grasp" evidence="2">
    <location>
        <begin position="273"/>
        <end position="408"/>
    </location>
</feature>
<dbReference type="Gene3D" id="3.30.470.20">
    <property type="entry name" value="ATP-grasp fold, B domain"/>
    <property type="match status" value="1"/>
</dbReference>
<dbReference type="InterPro" id="IPR041356">
    <property type="entry name" value="PGM1_C"/>
</dbReference>
<evidence type="ECO:0000313" key="4">
    <source>
        <dbReference type="Proteomes" id="UP000008461"/>
    </source>
</evidence>
<dbReference type="Proteomes" id="UP000008461">
    <property type="component" value="Chromosome"/>
</dbReference>
<dbReference type="AlphaFoldDB" id="F4L558"/>
<reference key="2">
    <citation type="submission" date="2011-04" db="EMBL/GenBank/DDBJ databases">
        <title>Complete sequence of chromosome of Haliscomenobacter hydrossis DSM 1100.</title>
        <authorList>
            <consortium name="US DOE Joint Genome Institute (JGI-PGF)"/>
            <person name="Lucas S."/>
            <person name="Han J."/>
            <person name="Lapidus A."/>
            <person name="Bruce D."/>
            <person name="Goodwin L."/>
            <person name="Pitluck S."/>
            <person name="Peters L."/>
            <person name="Kyrpides N."/>
            <person name="Mavromatis K."/>
            <person name="Ivanova N."/>
            <person name="Ovchinnikova G."/>
            <person name="Pagani I."/>
            <person name="Daligault H."/>
            <person name="Detter J.C."/>
            <person name="Han C."/>
            <person name="Land M."/>
            <person name="Hauser L."/>
            <person name="Markowitz V."/>
            <person name="Cheng J.-F."/>
            <person name="Hugenholtz P."/>
            <person name="Woyke T."/>
            <person name="Wu D."/>
            <person name="Verbarg S."/>
            <person name="Frueling A."/>
            <person name="Brambilla E."/>
            <person name="Klenk H.-P."/>
            <person name="Eisen J.A."/>
        </authorList>
    </citation>
    <scope>NUCLEOTIDE SEQUENCE</scope>
    <source>
        <strain>DSM 1100</strain>
    </source>
</reference>
<accession>F4L558</accession>
<dbReference type="HOGENOM" id="CLU_008013_0_0_10"/>
<gene>
    <name evidence="3" type="ordered locus">Halhy_0875</name>
</gene>
<sequence length="506" mass="56564">MQKETHSDAHYQLLQQRFAAHYEAIFLDDLAEKTIVVIPSLTLDQEILRALRGVQYYEERLLCLLMLLRMPRTRVVFVSSMPIDPCIIDYYLHLLPGITGFHARERLTLLSCYDASKISLTEKILQRPRLIQRIKAQIKSNELAHMVCFNETEAEKQLALALDIPVYGCDPALLYLGTKTGSRRIFKKLQLNLPAGIEDLHSENDIAAALVQLKKNNPNLRKAVLKMNDGFSGDGNAIFRYPDNLLNDPNPIANVQVNLSKQLSIVANGLDCANFLHKFNSMGGIVEEFIDGEHKESPSVQFRINPLGASEVISTHDQLLGGESGQVFLGATFPANPEYTYDIAAIGIKIADELQKQGVLGRFGIDFISVKEPTGWKHYAIEINLRKGGTTHPFLMLQFLTDGTFNWRDGVYVMPNGQTRYYFASDNVVDEKYKGLTSQDLIDIAHCNRIQYDGATQCGVTFHMIGALSQYGKLGLLCIGRSLEEAKGYFGKTLAVLDAESNADIN</sequence>
<dbReference type="OrthoDB" id="164032at2"/>
<feature type="domain" description="IQCH-like ATP-grasp" evidence="2">
    <location>
        <begin position="176"/>
        <end position="238"/>
    </location>
</feature>
<dbReference type="Pfam" id="PF18105">
    <property type="entry name" value="PGM1_C"/>
    <property type="match status" value="1"/>
</dbReference>
<evidence type="ECO:0000259" key="2">
    <source>
        <dbReference type="Pfam" id="PF24923"/>
    </source>
</evidence>
<dbReference type="KEGG" id="hhy:Halhy_0875"/>
<dbReference type="SUPFAM" id="SSF56059">
    <property type="entry name" value="Glutathione synthetase ATP-binding domain-like"/>
    <property type="match status" value="1"/>
</dbReference>
<feature type="domain" description="PGM1 C-terminal" evidence="1">
    <location>
        <begin position="450"/>
        <end position="489"/>
    </location>
</feature>